<accession>A0A6B8RKI9</accession>
<name>A0A6B8RKI9_9BACL</name>
<dbReference type="Proteomes" id="UP000426246">
    <property type="component" value="Chromosome"/>
</dbReference>
<evidence type="ECO:0000313" key="1">
    <source>
        <dbReference type="EMBL" id="QGQ96105.1"/>
    </source>
</evidence>
<dbReference type="EMBL" id="CP034235">
    <property type="protein sequence ID" value="QGQ96105.1"/>
    <property type="molecule type" value="Genomic_DNA"/>
</dbReference>
<organism evidence="1 2">
    <name type="scientific">Paenibacillus psychroresistens</name>
    <dbReference type="NCBI Taxonomy" id="1778678"/>
    <lineage>
        <taxon>Bacteria</taxon>
        <taxon>Bacillati</taxon>
        <taxon>Bacillota</taxon>
        <taxon>Bacilli</taxon>
        <taxon>Bacillales</taxon>
        <taxon>Paenibacillaceae</taxon>
        <taxon>Paenibacillus</taxon>
    </lineage>
</organism>
<dbReference type="RefSeq" id="WP_155701143.1">
    <property type="nucleotide sequence ID" value="NZ_CP034235.1"/>
</dbReference>
<keyword evidence="2" id="KW-1185">Reference proteome</keyword>
<dbReference type="AlphaFoldDB" id="A0A6B8RKI9"/>
<reference evidence="2" key="1">
    <citation type="submission" date="2018-11" db="EMBL/GenBank/DDBJ databases">
        <title>Complete genome sequence of Paenibacillus sp. ML311-T8.</title>
        <authorList>
            <person name="Nam Y.-D."/>
            <person name="Kang J."/>
            <person name="Chung W.-H."/>
            <person name="Park Y.S."/>
        </authorList>
    </citation>
    <scope>NUCLEOTIDE SEQUENCE [LARGE SCALE GENOMIC DNA]</scope>
    <source>
        <strain evidence="2">ML311-T8</strain>
    </source>
</reference>
<dbReference type="KEGG" id="ppsc:EHS13_15100"/>
<protein>
    <submittedName>
        <fullName evidence="1">Uncharacterized protein</fullName>
    </submittedName>
</protein>
<proteinExistence type="predicted"/>
<gene>
    <name evidence="1" type="ORF">EHS13_15100</name>
</gene>
<sequence>MNTLLRNLSDKFSDNDDFFNLQETLSDTPIVLLGFYSLIDLAVTKLSIQDISMHSKKPKSRWMN</sequence>
<evidence type="ECO:0000313" key="2">
    <source>
        <dbReference type="Proteomes" id="UP000426246"/>
    </source>
</evidence>